<dbReference type="Proteomes" id="UP001239111">
    <property type="component" value="Chromosome 1"/>
</dbReference>
<keyword evidence="2" id="KW-1185">Reference proteome</keyword>
<reference evidence="1" key="1">
    <citation type="submission" date="2023-04" db="EMBL/GenBank/DDBJ databases">
        <title>A chromosome-level genome assembly of the parasitoid wasp Eretmocerus hayati.</title>
        <authorList>
            <person name="Zhong Y."/>
            <person name="Liu S."/>
            <person name="Liu Y."/>
        </authorList>
    </citation>
    <scope>NUCLEOTIDE SEQUENCE</scope>
    <source>
        <strain evidence="1">ZJU_SS_LIU_2023</strain>
    </source>
</reference>
<name>A0ACC2PMC2_9HYME</name>
<evidence type="ECO:0000313" key="2">
    <source>
        <dbReference type="Proteomes" id="UP001239111"/>
    </source>
</evidence>
<evidence type="ECO:0000313" key="1">
    <source>
        <dbReference type="EMBL" id="KAJ8683734.1"/>
    </source>
</evidence>
<dbReference type="EMBL" id="CM056741">
    <property type="protein sequence ID" value="KAJ8683734.1"/>
    <property type="molecule type" value="Genomic_DNA"/>
</dbReference>
<gene>
    <name evidence="1" type="ORF">QAD02_019526</name>
</gene>
<comment type="caution">
    <text evidence="1">The sequence shown here is derived from an EMBL/GenBank/DDBJ whole genome shotgun (WGS) entry which is preliminary data.</text>
</comment>
<proteinExistence type="predicted"/>
<organism evidence="1 2">
    <name type="scientific">Eretmocerus hayati</name>
    <dbReference type="NCBI Taxonomy" id="131215"/>
    <lineage>
        <taxon>Eukaryota</taxon>
        <taxon>Metazoa</taxon>
        <taxon>Ecdysozoa</taxon>
        <taxon>Arthropoda</taxon>
        <taxon>Hexapoda</taxon>
        <taxon>Insecta</taxon>
        <taxon>Pterygota</taxon>
        <taxon>Neoptera</taxon>
        <taxon>Endopterygota</taxon>
        <taxon>Hymenoptera</taxon>
        <taxon>Apocrita</taxon>
        <taxon>Proctotrupomorpha</taxon>
        <taxon>Chalcidoidea</taxon>
        <taxon>Aphelinidae</taxon>
        <taxon>Aphelininae</taxon>
        <taxon>Eretmocerus</taxon>
    </lineage>
</organism>
<accession>A0ACC2PMC2</accession>
<protein>
    <submittedName>
        <fullName evidence="1">Uncharacterized protein</fullName>
    </submittedName>
</protein>
<sequence length="571" mass="63876">MTADLVMKSADPDTSTESNRLSSEPSISTSKIHTEPSKDPPRAIARRLRSFSNTDFDLRSSEFTWNIDPNSVSNKESTEYVLSRTFRRCNFIWQLRLESKGLDEPPELSIELLSSIKSSMRAHFTYTTVLGCKTVTRATKICKLSKSKFIEGRQRCQLGILMGNFDFIKFRFGIQHLKPVKNSNNSTEHDSHTPFGGLTSPKKANRQSLGNVSLHIDSPKSINNQSLEPSSVNALKRPYDTMSSFVASPKSSKVQFLERLNVTPLNCTEKQQSKPPIKHHDKIPKTEIISPCKPVITSVKNAGSLAHNAKMPTSTLISTQGKPLNNQTCTMKTSTSTTVKTREVSLNNRVGSVRESASPIVKTQDALLNDQTKKATEPVPQLMNSASPSLGFDQLEVRIDVMKELLRDGNHSDVSIYTSSGKKFQAHKAILSMRSKEFHEMLKSGQGPLKDEIKLGNLSDALVENMLEYIYIGKVSQFNNVVELYKVAKKFGLHGLTKLCLESFREKLEVSNASDILILSDEDNLIDLKERVINFINENIRDVLVTKSFQIMKQTNPSLVVELYCSLGEKK</sequence>